<gene>
    <name evidence="2" type="ORF">ACFQJC_03905</name>
</gene>
<evidence type="ECO:0000313" key="3">
    <source>
        <dbReference type="Proteomes" id="UP001596481"/>
    </source>
</evidence>
<comment type="caution">
    <text evidence="2">The sequence shown here is derived from an EMBL/GenBank/DDBJ whole genome shotgun (WGS) entry which is preliminary data.</text>
</comment>
<dbReference type="AlphaFoldDB" id="A0ABD5ZC66"/>
<proteinExistence type="predicted"/>
<dbReference type="Pfam" id="PF00884">
    <property type="entry name" value="Sulfatase"/>
    <property type="match status" value="1"/>
</dbReference>
<sequence length="452" mass="50582">MNIVLIVLDTARGDITNSLIEDGELPNLAALAKNGQWYTDARANGPWTVPSHGSIFTGEYPSESGITGDDPTYYNVPLVEELSSKGYATAGYSANPWLSAEFNFNSAFDVFHNKFDYDPNGISISHLFRESTNPSDLLMTFFSEIRDKPVASSLINLLFWAYQRSRRKDSGGKYLLSRAADRLVKDPERDDFIFVNVTEPHLAYSVPDEWLPKDITKSDLNNIEQDPAQYNANISDISEDEFGILRDTYRSTLKYVDHQLEQLIKKASDNTTIIVAGDHGELLGEHNRFGHQYSLHRELLHVPLVINGPTIEPKKVTETVELKSLCEIILGLAENETRRLPEQPYHIAETISPRPSLATLKQKDGSSPGEYVYMYNHGARSITSDRGKLIEFPDGDVKFINEDGSEATASQELRESLHSTLANECGEIISGRDTDLKVSEDIKSQLKDLGYA</sequence>
<name>A0ABD5ZC66_9EURY</name>
<dbReference type="EMBL" id="JBHTAA010000001">
    <property type="protein sequence ID" value="MFC7202645.1"/>
    <property type="molecule type" value="Genomic_DNA"/>
</dbReference>
<dbReference type="PANTHER" id="PTHR43751:SF3">
    <property type="entry name" value="SULFATASE N-TERMINAL DOMAIN-CONTAINING PROTEIN"/>
    <property type="match status" value="1"/>
</dbReference>
<dbReference type="RefSeq" id="WP_390221940.1">
    <property type="nucleotide sequence ID" value="NZ_JBHTAA010000001.1"/>
</dbReference>
<dbReference type="InterPro" id="IPR017850">
    <property type="entry name" value="Alkaline_phosphatase_core_sf"/>
</dbReference>
<dbReference type="PANTHER" id="PTHR43751">
    <property type="entry name" value="SULFATASE"/>
    <property type="match status" value="1"/>
</dbReference>
<reference evidence="2 3" key="1">
    <citation type="journal article" date="2019" name="Int. J. Syst. Evol. Microbiol.">
        <title>The Global Catalogue of Microorganisms (GCM) 10K type strain sequencing project: providing services to taxonomists for standard genome sequencing and annotation.</title>
        <authorList>
            <consortium name="The Broad Institute Genomics Platform"/>
            <consortium name="The Broad Institute Genome Sequencing Center for Infectious Disease"/>
            <person name="Wu L."/>
            <person name="Ma J."/>
        </authorList>
    </citation>
    <scope>NUCLEOTIDE SEQUENCE [LARGE SCALE GENOMIC DNA]</scope>
    <source>
        <strain evidence="2 3">DSM 29988</strain>
    </source>
</reference>
<dbReference type="InterPro" id="IPR052701">
    <property type="entry name" value="GAG_Ulvan_Degrading_Sulfatases"/>
</dbReference>
<organism evidence="2 3">
    <name type="scientific">Haloferax namakaokahaiae</name>
    <dbReference type="NCBI Taxonomy" id="1748331"/>
    <lineage>
        <taxon>Archaea</taxon>
        <taxon>Methanobacteriati</taxon>
        <taxon>Methanobacteriota</taxon>
        <taxon>Stenosarchaea group</taxon>
        <taxon>Halobacteria</taxon>
        <taxon>Halobacteriales</taxon>
        <taxon>Haloferacaceae</taxon>
        <taxon>Haloferax</taxon>
    </lineage>
</organism>
<keyword evidence="3" id="KW-1185">Reference proteome</keyword>
<evidence type="ECO:0000259" key="1">
    <source>
        <dbReference type="Pfam" id="PF00884"/>
    </source>
</evidence>
<accession>A0ABD5ZC66</accession>
<dbReference type="CDD" id="cd16148">
    <property type="entry name" value="sulfatase_like"/>
    <property type="match status" value="1"/>
</dbReference>
<evidence type="ECO:0000313" key="2">
    <source>
        <dbReference type="EMBL" id="MFC7202645.1"/>
    </source>
</evidence>
<protein>
    <submittedName>
        <fullName evidence="2">Sulfatase</fullName>
    </submittedName>
</protein>
<dbReference type="SUPFAM" id="SSF53649">
    <property type="entry name" value="Alkaline phosphatase-like"/>
    <property type="match status" value="1"/>
</dbReference>
<dbReference type="Proteomes" id="UP001596481">
    <property type="component" value="Unassembled WGS sequence"/>
</dbReference>
<dbReference type="Gene3D" id="3.40.720.10">
    <property type="entry name" value="Alkaline Phosphatase, subunit A"/>
    <property type="match status" value="1"/>
</dbReference>
<dbReference type="InterPro" id="IPR000917">
    <property type="entry name" value="Sulfatase_N"/>
</dbReference>
<feature type="domain" description="Sulfatase N-terminal" evidence="1">
    <location>
        <begin position="2"/>
        <end position="332"/>
    </location>
</feature>